<evidence type="ECO:0000256" key="1">
    <source>
        <dbReference type="ARBA" id="ARBA00022737"/>
    </source>
</evidence>
<gene>
    <name evidence="2" type="ORF">OLEA9_A030644</name>
</gene>
<keyword evidence="1" id="KW-0677">Repeat</keyword>
<dbReference type="InterPro" id="IPR009091">
    <property type="entry name" value="RCC1/BLIP-II"/>
</dbReference>
<protein>
    <submittedName>
        <fullName evidence="2">Uncharacterized protein</fullName>
    </submittedName>
</protein>
<name>A0A8S0UJ77_OLEEU</name>
<evidence type="ECO:0000313" key="2">
    <source>
        <dbReference type="EMBL" id="CAA3018907.1"/>
    </source>
</evidence>
<dbReference type="Proteomes" id="UP000594638">
    <property type="component" value="Unassembled WGS sequence"/>
</dbReference>
<proteinExistence type="predicted"/>
<dbReference type="PANTHER" id="PTHR22870">
    <property type="entry name" value="REGULATOR OF CHROMOSOME CONDENSATION"/>
    <property type="match status" value="1"/>
</dbReference>
<dbReference type="Gene3D" id="2.130.10.30">
    <property type="entry name" value="Regulator of chromosome condensation 1/beta-lactamase-inhibitor protein II"/>
    <property type="match status" value="1"/>
</dbReference>
<dbReference type="Gramene" id="OE9A030644T1">
    <property type="protein sequence ID" value="OE9A030644C1"/>
    <property type="gene ID" value="OE9A030644"/>
</dbReference>
<dbReference type="EMBL" id="CACTIH010007964">
    <property type="protein sequence ID" value="CAA3018907.1"/>
    <property type="molecule type" value="Genomic_DNA"/>
</dbReference>
<evidence type="ECO:0000313" key="3">
    <source>
        <dbReference type="Proteomes" id="UP000594638"/>
    </source>
</evidence>
<sequence>MQCGQGNREDLLRPTCVTSLSGTQIEAVAAGLWHTICICKDGCVYAFGGNQFGQLGLGTNSDQYEGKIYSWGWNKYGQEIQSIEISLRKFRSTTTSLRILVVAGGIHYRCARQSPELPNSWFMFDPWVRCADATLRF</sequence>
<keyword evidence="3" id="KW-1185">Reference proteome</keyword>
<dbReference type="OrthoDB" id="10523128at2759"/>
<comment type="caution">
    <text evidence="2">The sequence shown here is derived from an EMBL/GenBank/DDBJ whole genome shotgun (WGS) entry which is preliminary data.</text>
</comment>
<dbReference type="PROSITE" id="PS00626">
    <property type="entry name" value="RCC1_2"/>
    <property type="match status" value="1"/>
</dbReference>
<dbReference type="InterPro" id="IPR000408">
    <property type="entry name" value="Reg_chr_condens"/>
</dbReference>
<dbReference type="AlphaFoldDB" id="A0A8S0UJ77"/>
<dbReference type="Pfam" id="PF13540">
    <property type="entry name" value="RCC1_2"/>
    <property type="match status" value="1"/>
</dbReference>
<organism evidence="2 3">
    <name type="scientific">Olea europaea subsp. europaea</name>
    <dbReference type="NCBI Taxonomy" id="158383"/>
    <lineage>
        <taxon>Eukaryota</taxon>
        <taxon>Viridiplantae</taxon>
        <taxon>Streptophyta</taxon>
        <taxon>Embryophyta</taxon>
        <taxon>Tracheophyta</taxon>
        <taxon>Spermatophyta</taxon>
        <taxon>Magnoliopsida</taxon>
        <taxon>eudicotyledons</taxon>
        <taxon>Gunneridae</taxon>
        <taxon>Pentapetalae</taxon>
        <taxon>asterids</taxon>
        <taxon>lamiids</taxon>
        <taxon>Lamiales</taxon>
        <taxon>Oleaceae</taxon>
        <taxon>Oleeae</taxon>
        <taxon>Olea</taxon>
    </lineage>
</organism>
<reference evidence="2 3" key="1">
    <citation type="submission" date="2019-12" db="EMBL/GenBank/DDBJ databases">
        <authorList>
            <person name="Alioto T."/>
            <person name="Alioto T."/>
            <person name="Gomez Garrido J."/>
        </authorList>
    </citation>
    <scope>NUCLEOTIDE SEQUENCE [LARGE SCALE GENOMIC DNA]</scope>
</reference>
<dbReference type="PANTHER" id="PTHR22870:SF375">
    <property type="entry name" value="ULTRAVIOLET-B RECEPTOR UVR8-LIKE ISOFORM X1"/>
    <property type="match status" value="1"/>
</dbReference>
<dbReference type="InterPro" id="IPR051210">
    <property type="entry name" value="Ub_ligase/GEF_domain"/>
</dbReference>
<dbReference type="SUPFAM" id="SSF50985">
    <property type="entry name" value="RCC1/BLIP-II"/>
    <property type="match status" value="1"/>
</dbReference>
<accession>A0A8S0UJ77</accession>